<sequence>MSEPAKFVTGSTMRHVIVMAATGSIGLVAVFLVDALNLFYISLLGQQELAAAIGYAGTLIFFSTSISIGLSISATAITSRAIGAGERARARQLAAASIIYTTLIMGLTAAICFPYLGSLVHFMGARGDTARLTVEFMQIVFPSLPLIGIGMSMAGLLRAAGDAKRAMYVTLVAAAATVVLDPIFIFALDLGIHGAAISTVLARFTLIIVGYHGLKKVHNMLALPSPDVLRSTVRPYLYIAMPAILTQLATPVGNAYMTIVIAGYGDDAVAGWAVVGRLIPVAFGALFALSGAVGPILGQNYGALRFDRLYSTMRDAFLVIIIYSIGVWVVLFFAADFIAALFGVEGEARDLVLFFCEFVSLTFLFAGMLFVANAAFNNLGYPIISTVFNWGRSTLGIIPFVWIGSHYYGATGALAGYGLGGVFFGIAAAIVCLRIIRNIADRPPSEPPGDVGIQVPPTANSPFTTSKGAT</sequence>
<evidence type="ECO:0000313" key="10">
    <source>
        <dbReference type="Proteomes" id="UP001151234"/>
    </source>
</evidence>
<feature type="transmembrane region" description="Helical" evidence="8">
    <location>
        <begin position="317"/>
        <end position="339"/>
    </location>
</feature>
<evidence type="ECO:0000256" key="4">
    <source>
        <dbReference type="ARBA" id="ARBA00022692"/>
    </source>
</evidence>
<dbReference type="GO" id="GO:0042910">
    <property type="term" value="F:xenobiotic transmembrane transporter activity"/>
    <property type="evidence" value="ECO:0007669"/>
    <property type="project" value="InterPro"/>
</dbReference>
<evidence type="ECO:0000256" key="7">
    <source>
        <dbReference type="SAM" id="MobiDB-lite"/>
    </source>
</evidence>
<dbReference type="InterPro" id="IPR002528">
    <property type="entry name" value="MATE_fam"/>
</dbReference>
<keyword evidence="4 8" id="KW-0812">Transmembrane</keyword>
<dbReference type="EMBL" id="JAPJZI010000001">
    <property type="protein sequence ID" value="MDA5400054.1"/>
    <property type="molecule type" value="Genomic_DNA"/>
</dbReference>
<feature type="transmembrane region" description="Helical" evidence="8">
    <location>
        <begin position="168"/>
        <end position="188"/>
    </location>
</feature>
<evidence type="ECO:0000256" key="6">
    <source>
        <dbReference type="ARBA" id="ARBA00023136"/>
    </source>
</evidence>
<feature type="transmembrane region" description="Helical" evidence="8">
    <location>
        <begin position="387"/>
        <end position="408"/>
    </location>
</feature>
<feature type="transmembrane region" description="Helical" evidence="8">
    <location>
        <begin position="16"/>
        <end position="43"/>
    </location>
</feature>
<feature type="transmembrane region" description="Helical" evidence="8">
    <location>
        <begin position="414"/>
        <end position="436"/>
    </location>
</feature>
<feature type="transmembrane region" description="Helical" evidence="8">
    <location>
        <begin position="351"/>
        <end position="375"/>
    </location>
</feature>
<protein>
    <submittedName>
        <fullName evidence="9">MATE family efflux transporter</fullName>
    </submittedName>
</protein>
<dbReference type="AlphaFoldDB" id="A0A9X3UKC9"/>
<dbReference type="PANTHER" id="PTHR43549">
    <property type="entry name" value="MULTIDRUG RESISTANCE PROTEIN YPNP-RELATED"/>
    <property type="match status" value="1"/>
</dbReference>
<evidence type="ECO:0000313" key="9">
    <source>
        <dbReference type="EMBL" id="MDA5400054.1"/>
    </source>
</evidence>
<evidence type="ECO:0000256" key="2">
    <source>
        <dbReference type="ARBA" id="ARBA00022448"/>
    </source>
</evidence>
<dbReference type="InterPro" id="IPR048279">
    <property type="entry name" value="MdtK-like"/>
</dbReference>
<keyword evidence="2" id="KW-0813">Transport</keyword>
<feature type="transmembrane region" description="Helical" evidence="8">
    <location>
        <begin position="270"/>
        <end position="297"/>
    </location>
</feature>
<name>A0A9X3UKC9_9HYPH</name>
<evidence type="ECO:0000256" key="5">
    <source>
        <dbReference type="ARBA" id="ARBA00022989"/>
    </source>
</evidence>
<feature type="transmembrane region" description="Helical" evidence="8">
    <location>
        <begin position="93"/>
        <end position="116"/>
    </location>
</feature>
<feature type="transmembrane region" description="Helical" evidence="8">
    <location>
        <begin position="136"/>
        <end position="156"/>
    </location>
</feature>
<keyword evidence="6 8" id="KW-0472">Membrane</keyword>
<evidence type="ECO:0000256" key="3">
    <source>
        <dbReference type="ARBA" id="ARBA00022475"/>
    </source>
</evidence>
<proteinExistence type="predicted"/>
<dbReference type="RefSeq" id="WP_267991464.1">
    <property type="nucleotide sequence ID" value="NZ_JAPJZI010000001.1"/>
</dbReference>
<feature type="region of interest" description="Disordered" evidence="7">
    <location>
        <begin position="446"/>
        <end position="470"/>
    </location>
</feature>
<comment type="caution">
    <text evidence="9">The sequence shown here is derived from an EMBL/GenBank/DDBJ whole genome shotgun (WGS) entry which is preliminary data.</text>
</comment>
<feature type="transmembrane region" description="Helical" evidence="8">
    <location>
        <begin position="49"/>
        <end position="72"/>
    </location>
</feature>
<feature type="transmembrane region" description="Helical" evidence="8">
    <location>
        <begin position="194"/>
        <end position="214"/>
    </location>
</feature>
<keyword evidence="5 8" id="KW-1133">Transmembrane helix</keyword>
<dbReference type="GO" id="GO:0005886">
    <property type="term" value="C:plasma membrane"/>
    <property type="evidence" value="ECO:0007669"/>
    <property type="project" value="UniProtKB-SubCell"/>
</dbReference>
<dbReference type="Pfam" id="PF01554">
    <property type="entry name" value="MatE"/>
    <property type="match status" value="2"/>
</dbReference>
<evidence type="ECO:0000256" key="1">
    <source>
        <dbReference type="ARBA" id="ARBA00004429"/>
    </source>
</evidence>
<keyword evidence="10" id="KW-1185">Reference proteome</keyword>
<comment type="subcellular location">
    <subcellularLocation>
        <location evidence="1">Cell inner membrane</location>
        <topology evidence="1">Multi-pass membrane protein</topology>
    </subcellularLocation>
</comment>
<organism evidence="9 10">
    <name type="scientific">Hoeflea prorocentri</name>
    <dbReference type="NCBI Taxonomy" id="1922333"/>
    <lineage>
        <taxon>Bacteria</taxon>
        <taxon>Pseudomonadati</taxon>
        <taxon>Pseudomonadota</taxon>
        <taxon>Alphaproteobacteria</taxon>
        <taxon>Hyphomicrobiales</taxon>
        <taxon>Rhizobiaceae</taxon>
        <taxon>Hoeflea</taxon>
    </lineage>
</organism>
<reference evidence="9" key="1">
    <citation type="submission" date="2022-11" db="EMBL/GenBank/DDBJ databases">
        <title>Draft genome sequence of Hoeflea poritis E7-10 and Hoeflea prorocentri PM5-8, separated from scleractinian coral Porites lutea and marine dinoflagellate.</title>
        <authorList>
            <person name="Zhang G."/>
            <person name="Wei Q."/>
            <person name="Cai L."/>
        </authorList>
    </citation>
    <scope>NUCLEOTIDE SEQUENCE</scope>
    <source>
        <strain evidence="9">PM5-8</strain>
    </source>
</reference>
<keyword evidence="3" id="KW-1003">Cell membrane</keyword>
<dbReference type="GO" id="GO:0015297">
    <property type="term" value="F:antiporter activity"/>
    <property type="evidence" value="ECO:0007669"/>
    <property type="project" value="InterPro"/>
</dbReference>
<evidence type="ECO:0000256" key="8">
    <source>
        <dbReference type="SAM" id="Phobius"/>
    </source>
</evidence>
<dbReference type="InterPro" id="IPR052031">
    <property type="entry name" value="Membrane_Transporter-Flippase"/>
</dbReference>
<gene>
    <name evidence="9" type="ORF">OQ273_15845</name>
</gene>
<dbReference type="Proteomes" id="UP001151234">
    <property type="component" value="Unassembled WGS sequence"/>
</dbReference>
<feature type="compositionally biased region" description="Polar residues" evidence="7">
    <location>
        <begin position="457"/>
        <end position="470"/>
    </location>
</feature>
<feature type="transmembrane region" description="Helical" evidence="8">
    <location>
        <begin position="235"/>
        <end position="264"/>
    </location>
</feature>
<accession>A0A9X3UKC9</accession>
<dbReference type="PIRSF" id="PIRSF006603">
    <property type="entry name" value="DinF"/>
    <property type="match status" value="1"/>
</dbReference>
<dbReference type="PANTHER" id="PTHR43549:SF3">
    <property type="entry name" value="MULTIDRUG RESISTANCE PROTEIN YPNP-RELATED"/>
    <property type="match status" value="1"/>
</dbReference>